<accession>A0A101LYZ8</accession>
<reference evidence="2" key="1">
    <citation type="journal article" date="2015" name="Genome Biol. Evol.">
        <title>Organellar Genomes of White Spruce (Picea glauca): Assembly and Annotation.</title>
        <authorList>
            <person name="Jackman S.D."/>
            <person name="Warren R.L."/>
            <person name="Gibb E.A."/>
            <person name="Vandervalk B.P."/>
            <person name="Mohamadi H."/>
            <person name="Chu J."/>
            <person name="Raymond A."/>
            <person name="Pleasance S."/>
            <person name="Coope R."/>
            <person name="Wildung M.R."/>
            <person name="Ritland C.E."/>
            <person name="Bousquet J."/>
            <person name="Jones S.J."/>
            <person name="Bohlmann J."/>
            <person name="Birol I."/>
        </authorList>
    </citation>
    <scope>NUCLEOTIDE SEQUENCE [LARGE SCALE GENOMIC DNA]</scope>
    <source>
        <tissue evidence="2">Flushing bud</tissue>
    </source>
</reference>
<dbReference type="AlphaFoldDB" id="A0A101LYZ8"/>
<sequence length="82" mass="9270">MDINLRLEQERVLVVPNKLLDLLLVQDQAPMLPVAVKLVHLKTKDWHLPLPLLLCSLPILLLVLLARMRSLLGGKLLKLVLP</sequence>
<proteinExistence type="predicted"/>
<dbReference type="EMBL" id="LKAM01000006">
    <property type="protein sequence ID" value="KUM47951.1"/>
    <property type="molecule type" value="Genomic_DNA"/>
</dbReference>
<gene>
    <name evidence="2" type="ORF">ABT39_MTgene4946</name>
</gene>
<evidence type="ECO:0000256" key="1">
    <source>
        <dbReference type="SAM" id="Phobius"/>
    </source>
</evidence>
<protein>
    <submittedName>
        <fullName evidence="2">Uncharacterized protein</fullName>
    </submittedName>
</protein>
<name>A0A101LYZ8_PICGL</name>
<comment type="caution">
    <text evidence="2">The sequence shown here is derived from an EMBL/GenBank/DDBJ whole genome shotgun (WGS) entry which is preliminary data.</text>
</comment>
<keyword evidence="2" id="KW-0496">Mitochondrion</keyword>
<geneLocation type="mitochondrion" evidence="2"/>
<keyword evidence="1" id="KW-0812">Transmembrane</keyword>
<feature type="transmembrane region" description="Helical" evidence="1">
    <location>
        <begin position="46"/>
        <end position="66"/>
    </location>
</feature>
<keyword evidence="1" id="KW-0472">Membrane</keyword>
<organism evidence="2">
    <name type="scientific">Picea glauca</name>
    <name type="common">White spruce</name>
    <name type="synonym">Pinus glauca</name>
    <dbReference type="NCBI Taxonomy" id="3330"/>
    <lineage>
        <taxon>Eukaryota</taxon>
        <taxon>Viridiplantae</taxon>
        <taxon>Streptophyta</taxon>
        <taxon>Embryophyta</taxon>
        <taxon>Tracheophyta</taxon>
        <taxon>Spermatophyta</taxon>
        <taxon>Pinopsida</taxon>
        <taxon>Pinidae</taxon>
        <taxon>Conifers I</taxon>
        <taxon>Pinales</taxon>
        <taxon>Pinaceae</taxon>
        <taxon>Picea</taxon>
    </lineage>
</organism>
<evidence type="ECO:0000313" key="2">
    <source>
        <dbReference type="EMBL" id="KUM47951.1"/>
    </source>
</evidence>
<keyword evidence="1" id="KW-1133">Transmembrane helix</keyword>